<organism evidence="2 3">
    <name type="scientific">Colletotrichum zoysiae</name>
    <dbReference type="NCBI Taxonomy" id="1216348"/>
    <lineage>
        <taxon>Eukaryota</taxon>
        <taxon>Fungi</taxon>
        <taxon>Dikarya</taxon>
        <taxon>Ascomycota</taxon>
        <taxon>Pezizomycotina</taxon>
        <taxon>Sordariomycetes</taxon>
        <taxon>Hypocreomycetidae</taxon>
        <taxon>Glomerellales</taxon>
        <taxon>Glomerellaceae</taxon>
        <taxon>Colletotrichum</taxon>
        <taxon>Colletotrichum graminicola species complex</taxon>
    </lineage>
</organism>
<evidence type="ECO:0000313" key="2">
    <source>
        <dbReference type="EMBL" id="KAK2035483.1"/>
    </source>
</evidence>
<name>A0AAD9HUU4_9PEZI</name>
<keyword evidence="3" id="KW-1185">Reference proteome</keyword>
<gene>
    <name evidence="2" type="ORF">LX32DRAFT_633276</name>
</gene>
<dbReference type="AlphaFoldDB" id="A0AAD9HUU4"/>
<comment type="caution">
    <text evidence="2">The sequence shown here is derived from an EMBL/GenBank/DDBJ whole genome shotgun (WGS) entry which is preliminary data.</text>
</comment>
<dbReference type="Proteomes" id="UP001232148">
    <property type="component" value="Unassembled WGS sequence"/>
</dbReference>
<sequence>MMHEMQPQVNHLREADATPMFPARPTRPLDERTLEVSILQGRSSGGGGTCDPRARDARSRGRAFRASQGRTFGLADSMLLLSCLAESSAGG</sequence>
<evidence type="ECO:0000256" key="1">
    <source>
        <dbReference type="SAM" id="MobiDB-lite"/>
    </source>
</evidence>
<reference evidence="2" key="1">
    <citation type="submission" date="2021-06" db="EMBL/GenBank/DDBJ databases">
        <title>Comparative genomics, transcriptomics and evolutionary studies reveal genomic signatures of adaptation to plant cell wall in hemibiotrophic fungi.</title>
        <authorList>
            <consortium name="DOE Joint Genome Institute"/>
            <person name="Baroncelli R."/>
            <person name="Diaz J.F."/>
            <person name="Benocci T."/>
            <person name="Peng M."/>
            <person name="Battaglia E."/>
            <person name="Haridas S."/>
            <person name="Andreopoulos W."/>
            <person name="Labutti K."/>
            <person name="Pangilinan J."/>
            <person name="Floch G.L."/>
            <person name="Makela M.R."/>
            <person name="Henrissat B."/>
            <person name="Grigoriev I.V."/>
            <person name="Crouch J.A."/>
            <person name="De Vries R.P."/>
            <person name="Sukno S.A."/>
            <person name="Thon M.R."/>
        </authorList>
    </citation>
    <scope>NUCLEOTIDE SEQUENCE</scope>
    <source>
        <strain evidence="2">MAFF235873</strain>
    </source>
</reference>
<feature type="region of interest" description="Disordered" evidence="1">
    <location>
        <begin position="1"/>
        <end position="66"/>
    </location>
</feature>
<proteinExistence type="predicted"/>
<evidence type="ECO:0000313" key="3">
    <source>
        <dbReference type="Proteomes" id="UP001232148"/>
    </source>
</evidence>
<accession>A0AAD9HUU4</accession>
<protein>
    <submittedName>
        <fullName evidence="2">Uncharacterized protein</fullName>
    </submittedName>
</protein>
<dbReference type="EMBL" id="MU842808">
    <property type="protein sequence ID" value="KAK2035483.1"/>
    <property type="molecule type" value="Genomic_DNA"/>
</dbReference>